<organism evidence="10 11">
    <name type="scientific">Mytilus edulis</name>
    <name type="common">Blue mussel</name>
    <dbReference type="NCBI Taxonomy" id="6550"/>
    <lineage>
        <taxon>Eukaryota</taxon>
        <taxon>Metazoa</taxon>
        <taxon>Spiralia</taxon>
        <taxon>Lophotrochozoa</taxon>
        <taxon>Mollusca</taxon>
        <taxon>Bivalvia</taxon>
        <taxon>Autobranchia</taxon>
        <taxon>Pteriomorphia</taxon>
        <taxon>Mytilida</taxon>
        <taxon>Mytiloidea</taxon>
        <taxon>Mytilidae</taxon>
        <taxon>Mytilinae</taxon>
        <taxon>Mytilus</taxon>
    </lineage>
</organism>
<dbReference type="InterPro" id="IPR028325">
    <property type="entry name" value="VG_K_chnl"/>
</dbReference>
<evidence type="ECO:0000256" key="1">
    <source>
        <dbReference type="ARBA" id="ARBA00004141"/>
    </source>
</evidence>
<evidence type="ECO:0000256" key="3">
    <source>
        <dbReference type="ARBA" id="ARBA00022692"/>
    </source>
</evidence>
<evidence type="ECO:0000256" key="4">
    <source>
        <dbReference type="ARBA" id="ARBA00022989"/>
    </source>
</evidence>
<dbReference type="SUPFAM" id="SSF81324">
    <property type="entry name" value="Voltage-gated potassium channels"/>
    <property type="match status" value="1"/>
</dbReference>
<dbReference type="GO" id="GO:0008076">
    <property type="term" value="C:voltage-gated potassium channel complex"/>
    <property type="evidence" value="ECO:0007669"/>
    <property type="project" value="InterPro"/>
</dbReference>
<keyword evidence="7" id="KW-0407">Ion channel</keyword>
<comment type="caution">
    <text evidence="10">The sequence shown here is derived from an EMBL/GenBank/DDBJ whole genome shotgun (WGS) entry which is preliminary data.</text>
</comment>
<keyword evidence="4 8" id="KW-1133">Transmembrane helix</keyword>
<keyword evidence="6 8" id="KW-0472">Membrane</keyword>
<evidence type="ECO:0000313" key="11">
    <source>
        <dbReference type="Proteomes" id="UP000683360"/>
    </source>
</evidence>
<keyword evidence="5" id="KW-0406">Ion transport</keyword>
<dbReference type="SUPFAM" id="SSF54695">
    <property type="entry name" value="POZ domain"/>
    <property type="match status" value="1"/>
</dbReference>
<protein>
    <submittedName>
        <fullName evidence="10">KCNB1</fullName>
    </submittedName>
</protein>
<comment type="subcellular location">
    <subcellularLocation>
        <location evidence="1">Membrane</location>
        <topology evidence="1">Multi-pass membrane protein</topology>
    </subcellularLocation>
</comment>
<feature type="domain" description="Potassium channel" evidence="9">
    <location>
        <begin position="160"/>
        <end position="226"/>
    </location>
</feature>
<gene>
    <name evidence="10" type="ORF">MEDL_1340</name>
</gene>
<dbReference type="Gene3D" id="1.10.287.70">
    <property type="match status" value="1"/>
</dbReference>
<dbReference type="InterPro" id="IPR011333">
    <property type="entry name" value="SKP1/BTB/POZ_sf"/>
</dbReference>
<sequence length="280" mass="32592">MQKLFNTVLDYYRNDVNHLQTHLCGWLWKSELEFWKIPLAHISECYIKYDEKEATATKLRETFASASFENSYLPSPLNKIRHRVWQFIDEPDSSTYARVFSIIIFRHGGRFSNYTMPTNTPKRSDTLLQQNNDKPIYPDPNNHKEVLLLSAYEPSWLYNLNLFTIVFFTLESIPDTFPNMLDGLWWSVVTMTTVGYGDMYPKGPLGRVVELCAMIGILVIAMPIVAVIAGNFDDLHKTNNDRESYNRVQKEKKAERTELINSIPSKENKIVSFYEVKRGK</sequence>
<dbReference type="AlphaFoldDB" id="A0A8S3PPZ3"/>
<dbReference type="Pfam" id="PF07885">
    <property type="entry name" value="Ion_trans_2"/>
    <property type="match status" value="1"/>
</dbReference>
<evidence type="ECO:0000259" key="9">
    <source>
        <dbReference type="Pfam" id="PF07885"/>
    </source>
</evidence>
<dbReference type="PANTHER" id="PTHR11537">
    <property type="entry name" value="VOLTAGE-GATED POTASSIUM CHANNEL"/>
    <property type="match status" value="1"/>
</dbReference>
<evidence type="ECO:0000256" key="8">
    <source>
        <dbReference type="SAM" id="Phobius"/>
    </source>
</evidence>
<dbReference type="PANTHER" id="PTHR11537:SF254">
    <property type="entry name" value="POTASSIUM VOLTAGE-GATED CHANNEL PROTEIN SHAB"/>
    <property type="match status" value="1"/>
</dbReference>
<dbReference type="Proteomes" id="UP000683360">
    <property type="component" value="Unassembled WGS sequence"/>
</dbReference>
<dbReference type="Gene3D" id="3.30.710.10">
    <property type="entry name" value="Potassium Channel Kv1.1, Chain A"/>
    <property type="match status" value="1"/>
</dbReference>
<reference evidence="10" key="1">
    <citation type="submission" date="2021-03" db="EMBL/GenBank/DDBJ databases">
        <authorList>
            <person name="Bekaert M."/>
        </authorList>
    </citation>
    <scope>NUCLEOTIDE SEQUENCE</scope>
</reference>
<accession>A0A8S3PPZ3</accession>
<keyword evidence="3 8" id="KW-0812">Transmembrane</keyword>
<dbReference type="GO" id="GO:0005249">
    <property type="term" value="F:voltage-gated potassium channel activity"/>
    <property type="evidence" value="ECO:0007669"/>
    <property type="project" value="InterPro"/>
</dbReference>
<evidence type="ECO:0000256" key="7">
    <source>
        <dbReference type="ARBA" id="ARBA00023303"/>
    </source>
</evidence>
<dbReference type="InterPro" id="IPR013099">
    <property type="entry name" value="K_chnl_dom"/>
</dbReference>
<evidence type="ECO:0000256" key="6">
    <source>
        <dbReference type="ARBA" id="ARBA00023136"/>
    </source>
</evidence>
<proteinExistence type="predicted"/>
<evidence type="ECO:0000256" key="5">
    <source>
        <dbReference type="ARBA" id="ARBA00023065"/>
    </source>
</evidence>
<dbReference type="GO" id="GO:0001508">
    <property type="term" value="P:action potential"/>
    <property type="evidence" value="ECO:0007669"/>
    <property type="project" value="TreeGrafter"/>
</dbReference>
<dbReference type="OrthoDB" id="6158616at2759"/>
<evidence type="ECO:0000256" key="2">
    <source>
        <dbReference type="ARBA" id="ARBA00022448"/>
    </source>
</evidence>
<feature type="transmembrane region" description="Helical" evidence="8">
    <location>
        <begin position="208"/>
        <end position="229"/>
    </location>
</feature>
<keyword evidence="11" id="KW-1185">Reference proteome</keyword>
<keyword evidence="2" id="KW-0813">Transport</keyword>
<dbReference type="PRINTS" id="PR00169">
    <property type="entry name" value="KCHANNEL"/>
</dbReference>
<name>A0A8S3PPZ3_MYTED</name>
<dbReference type="EMBL" id="CAJPWZ010000099">
    <property type="protein sequence ID" value="CAG2185764.1"/>
    <property type="molecule type" value="Genomic_DNA"/>
</dbReference>
<evidence type="ECO:0000313" key="10">
    <source>
        <dbReference type="EMBL" id="CAG2185764.1"/>
    </source>
</evidence>